<feature type="site" description="Transition state stabilizer" evidence="9">
    <location>
        <position position="17"/>
    </location>
</feature>
<feature type="binding site" evidence="9">
    <location>
        <position position="73"/>
    </location>
    <ligand>
        <name>substrate</name>
    </ligand>
</feature>
<keyword evidence="4 9" id="KW-0547">Nucleotide-binding</keyword>
<evidence type="ECO:0000256" key="4">
    <source>
        <dbReference type="ARBA" id="ARBA00022741"/>
    </source>
</evidence>
<sequence>MSIAVYPGTFDPVTFGHLDIIKRSSRLFDHVIIGVLFNSAKTPLFSVEERVNILRKATEDIPGVEVRCFNGLSVEFARSCGANVIVRGLRLITDFEYELQMAQTNKKLAPDVDTTFLFTSLQYSYLSSTTVKEVAAFGGDISEFVPDFVAEAIKKKYGLRKIGTEGRPDEFKGIRGERKNEQQQN</sequence>
<dbReference type="NCBIfam" id="TIGR01510">
    <property type="entry name" value="coaD_prev_kdtB"/>
    <property type="match status" value="1"/>
</dbReference>
<dbReference type="Pfam" id="PF01467">
    <property type="entry name" value="CTP_transf_like"/>
    <property type="match status" value="1"/>
</dbReference>
<feature type="binding site" evidence="9">
    <location>
        <begin position="9"/>
        <end position="10"/>
    </location>
    <ligand>
        <name>ATP</name>
        <dbReference type="ChEBI" id="CHEBI:30616"/>
    </ligand>
</feature>
<name>A0A7X2TNF6_9FIRM</name>
<dbReference type="GO" id="GO:0005524">
    <property type="term" value="F:ATP binding"/>
    <property type="evidence" value="ECO:0007669"/>
    <property type="project" value="UniProtKB-KW"/>
</dbReference>
<evidence type="ECO:0000256" key="2">
    <source>
        <dbReference type="ARBA" id="ARBA00022679"/>
    </source>
</evidence>
<dbReference type="InterPro" id="IPR014729">
    <property type="entry name" value="Rossmann-like_a/b/a_fold"/>
</dbReference>
<evidence type="ECO:0000256" key="9">
    <source>
        <dbReference type="HAMAP-Rule" id="MF_00151"/>
    </source>
</evidence>
<comment type="pathway">
    <text evidence="9">Cofactor biosynthesis; coenzyme A biosynthesis; CoA from (R)-pantothenate: step 4/5.</text>
</comment>
<dbReference type="EC" id="2.7.7.3" evidence="9"/>
<evidence type="ECO:0000256" key="6">
    <source>
        <dbReference type="ARBA" id="ARBA00022842"/>
    </source>
</evidence>
<gene>
    <name evidence="9 12" type="primary">coaD</name>
    <name evidence="12" type="ORF">FYJ60_01010</name>
</gene>
<dbReference type="Gene3D" id="3.40.50.620">
    <property type="entry name" value="HUPs"/>
    <property type="match status" value="1"/>
</dbReference>
<dbReference type="PANTHER" id="PTHR21342:SF1">
    <property type="entry name" value="PHOSPHOPANTETHEINE ADENYLYLTRANSFERASE"/>
    <property type="match status" value="1"/>
</dbReference>
<comment type="subcellular location">
    <subcellularLocation>
        <location evidence="9">Cytoplasm</location>
    </subcellularLocation>
</comment>
<keyword evidence="5 9" id="KW-0067">ATP-binding</keyword>
<keyword evidence="1 9" id="KW-0963">Cytoplasm</keyword>
<keyword evidence="13" id="KW-1185">Reference proteome</keyword>
<feature type="binding site" evidence="9">
    <location>
        <position position="9"/>
    </location>
    <ligand>
        <name>substrate</name>
    </ligand>
</feature>
<evidence type="ECO:0000256" key="7">
    <source>
        <dbReference type="ARBA" id="ARBA00022993"/>
    </source>
</evidence>
<dbReference type="GO" id="GO:0015937">
    <property type="term" value="P:coenzyme A biosynthetic process"/>
    <property type="evidence" value="ECO:0007669"/>
    <property type="project" value="UniProtKB-UniRule"/>
</dbReference>
<feature type="binding site" evidence="9">
    <location>
        <begin position="123"/>
        <end position="129"/>
    </location>
    <ligand>
        <name>ATP</name>
        <dbReference type="ChEBI" id="CHEBI:30616"/>
    </ligand>
</feature>
<evidence type="ECO:0000256" key="3">
    <source>
        <dbReference type="ARBA" id="ARBA00022695"/>
    </source>
</evidence>
<feature type="region of interest" description="Disordered" evidence="10">
    <location>
        <begin position="163"/>
        <end position="185"/>
    </location>
</feature>
<dbReference type="NCBIfam" id="TIGR00125">
    <property type="entry name" value="cyt_tran_rel"/>
    <property type="match status" value="1"/>
</dbReference>
<comment type="caution">
    <text evidence="12">The sequence shown here is derived from an EMBL/GenBank/DDBJ whole genome shotgun (WGS) entry which is preliminary data.</text>
</comment>
<dbReference type="HAMAP" id="MF_00151">
    <property type="entry name" value="PPAT_bact"/>
    <property type="match status" value="1"/>
</dbReference>
<keyword evidence="6 9" id="KW-0460">Magnesium</keyword>
<dbReference type="SUPFAM" id="SSF52374">
    <property type="entry name" value="Nucleotidylyl transferase"/>
    <property type="match status" value="1"/>
</dbReference>
<feature type="binding site" evidence="9">
    <location>
        <position position="98"/>
    </location>
    <ligand>
        <name>ATP</name>
        <dbReference type="ChEBI" id="CHEBI:30616"/>
    </ligand>
</feature>
<keyword evidence="7 9" id="KW-0173">Coenzyme A biosynthesis</keyword>
<evidence type="ECO:0000256" key="8">
    <source>
        <dbReference type="ARBA" id="ARBA00029346"/>
    </source>
</evidence>
<comment type="similarity">
    <text evidence="9">Belongs to the bacterial CoaD family.</text>
</comment>
<evidence type="ECO:0000259" key="11">
    <source>
        <dbReference type="Pfam" id="PF01467"/>
    </source>
</evidence>
<dbReference type="Proteomes" id="UP000466864">
    <property type="component" value="Unassembled WGS sequence"/>
</dbReference>
<dbReference type="UniPathway" id="UPA00241">
    <property type="reaction ID" value="UER00355"/>
</dbReference>
<comment type="subunit">
    <text evidence="9">Homohexamer.</text>
</comment>
<dbReference type="GO" id="GO:0005737">
    <property type="term" value="C:cytoplasm"/>
    <property type="evidence" value="ECO:0007669"/>
    <property type="project" value="UniProtKB-SubCell"/>
</dbReference>
<comment type="catalytic activity">
    <reaction evidence="8 9">
        <text>(R)-4'-phosphopantetheine + ATP + H(+) = 3'-dephospho-CoA + diphosphate</text>
        <dbReference type="Rhea" id="RHEA:19801"/>
        <dbReference type="ChEBI" id="CHEBI:15378"/>
        <dbReference type="ChEBI" id="CHEBI:30616"/>
        <dbReference type="ChEBI" id="CHEBI:33019"/>
        <dbReference type="ChEBI" id="CHEBI:57328"/>
        <dbReference type="ChEBI" id="CHEBI:61723"/>
        <dbReference type="EC" id="2.7.7.3"/>
    </reaction>
</comment>
<reference evidence="12 13" key="1">
    <citation type="submission" date="2019-08" db="EMBL/GenBank/DDBJ databases">
        <title>In-depth cultivation of the pig gut microbiome towards novel bacterial diversity and tailored functional studies.</title>
        <authorList>
            <person name="Wylensek D."/>
            <person name="Hitch T.C.A."/>
            <person name="Clavel T."/>
        </authorList>
    </citation>
    <scope>NUCLEOTIDE SEQUENCE [LARGE SCALE GENOMIC DNA]</scope>
    <source>
        <strain evidence="12 13">Oil+RF-744-WCA-WT-13</strain>
    </source>
</reference>
<dbReference type="GO" id="GO:0004595">
    <property type="term" value="F:pantetheine-phosphate adenylyltransferase activity"/>
    <property type="evidence" value="ECO:0007669"/>
    <property type="project" value="UniProtKB-UniRule"/>
</dbReference>
<dbReference type="CDD" id="cd02163">
    <property type="entry name" value="PPAT"/>
    <property type="match status" value="1"/>
</dbReference>
<evidence type="ECO:0000313" key="13">
    <source>
        <dbReference type="Proteomes" id="UP000466864"/>
    </source>
</evidence>
<feature type="binding site" evidence="9">
    <location>
        <position position="87"/>
    </location>
    <ligand>
        <name>substrate</name>
    </ligand>
</feature>
<keyword evidence="3 9" id="KW-0548">Nucleotidyltransferase</keyword>
<evidence type="ECO:0000256" key="1">
    <source>
        <dbReference type="ARBA" id="ARBA00022490"/>
    </source>
</evidence>
<comment type="cofactor">
    <cofactor evidence="9">
        <name>Mg(2+)</name>
        <dbReference type="ChEBI" id="CHEBI:18420"/>
    </cofactor>
</comment>
<dbReference type="RefSeq" id="WP_154456730.1">
    <property type="nucleotide sequence ID" value="NZ_VUMV01000001.1"/>
</dbReference>
<dbReference type="PRINTS" id="PR01020">
    <property type="entry name" value="LPSBIOSNTHSS"/>
</dbReference>
<feature type="binding site" evidence="9">
    <location>
        <position position="41"/>
    </location>
    <ligand>
        <name>substrate</name>
    </ligand>
</feature>
<dbReference type="InterPro" id="IPR001980">
    <property type="entry name" value="PPAT"/>
</dbReference>
<protein>
    <recommendedName>
        <fullName evidence="9">Phosphopantetheine adenylyltransferase</fullName>
        <ecNumber evidence="9">2.7.7.3</ecNumber>
    </recommendedName>
    <alternativeName>
        <fullName evidence="9">Dephospho-CoA pyrophosphorylase</fullName>
    </alternativeName>
    <alternativeName>
        <fullName evidence="9">Pantetheine-phosphate adenylyltransferase</fullName>
        <shortName evidence="9">PPAT</shortName>
    </alternativeName>
</protein>
<accession>A0A7X2TNF6</accession>
<feature type="domain" description="Cytidyltransferase-like" evidence="11">
    <location>
        <begin position="5"/>
        <end position="133"/>
    </location>
</feature>
<organism evidence="12 13">
    <name type="scientific">Bilifractor porci</name>
    <dbReference type="NCBI Taxonomy" id="2606636"/>
    <lineage>
        <taxon>Bacteria</taxon>
        <taxon>Bacillati</taxon>
        <taxon>Bacillota</taxon>
        <taxon>Clostridia</taxon>
        <taxon>Lachnospirales</taxon>
        <taxon>Lachnospiraceae</taxon>
        <taxon>Bilifractor</taxon>
    </lineage>
</organism>
<evidence type="ECO:0000256" key="5">
    <source>
        <dbReference type="ARBA" id="ARBA00022840"/>
    </source>
</evidence>
<evidence type="ECO:0000313" key="12">
    <source>
        <dbReference type="EMBL" id="MST80918.1"/>
    </source>
</evidence>
<feature type="binding site" evidence="9">
    <location>
        <position position="17"/>
    </location>
    <ligand>
        <name>ATP</name>
        <dbReference type="ChEBI" id="CHEBI:30616"/>
    </ligand>
</feature>
<dbReference type="InterPro" id="IPR004821">
    <property type="entry name" value="Cyt_trans-like"/>
</dbReference>
<dbReference type="EMBL" id="VUMV01000001">
    <property type="protein sequence ID" value="MST80918.1"/>
    <property type="molecule type" value="Genomic_DNA"/>
</dbReference>
<dbReference type="AlphaFoldDB" id="A0A7X2TNF6"/>
<comment type="function">
    <text evidence="9">Reversibly transfers an adenylyl group from ATP to 4'-phosphopantetheine, yielding dephospho-CoA (dPCoA) and pyrophosphate.</text>
</comment>
<feature type="binding site" evidence="9">
    <location>
        <begin position="88"/>
        <end position="90"/>
    </location>
    <ligand>
        <name>ATP</name>
        <dbReference type="ChEBI" id="CHEBI:30616"/>
    </ligand>
</feature>
<proteinExistence type="inferred from homology"/>
<keyword evidence="2 9" id="KW-0808">Transferase</keyword>
<dbReference type="PANTHER" id="PTHR21342">
    <property type="entry name" value="PHOSPHOPANTETHEINE ADENYLYLTRANSFERASE"/>
    <property type="match status" value="1"/>
</dbReference>
<evidence type="ECO:0000256" key="10">
    <source>
        <dbReference type="SAM" id="MobiDB-lite"/>
    </source>
</evidence>